<dbReference type="InterPro" id="IPR001647">
    <property type="entry name" value="HTH_TetR"/>
</dbReference>
<dbReference type="Gene3D" id="1.10.357.10">
    <property type="entry name" value="Tetracycline Repressor, domain 2"/>
    <property type="match status" value="1"/>
</dbReference>
<dbReference type="InterPro" id="IPR009057">
    <property type="entry name" value="Homeodomain-like_sf"/>
</dbReference>
<organism evidence="6 7">
    <name type="scientific">Iodidimonas gelatinilytica</name>
    <dbReference type="NCBI Taxonomy" id="1236966"/>
    <lineage>
        <taxon>Bacteria</taxon>
        <taxon>Pseudomonadati</taxon>
        <taxon>Pseudomonadota</taxon>
        <taxon>Alphaproteobacteria</taxon>
        <taxon>Iodidimonadales</taxon>
        <taxon>Iodidimonadaceae</taxon>
        <taxon>Iodidimonas</taxon>
    </lineage>
</organism>
<evidence type="ECO:0000313" key="7">
    <source>
        <dbReference type="Proteomes" id="UP000322084"/>
    </source>
</evidence>
<dbReference type="SUPFAM" id="SSF48498">
    <property type="entry name" value="Tetracyclin repressor-like, C-terminal domain"/>
    <property type="match status" value="1"/>
</dbReference>
<evidence type="ECO:0000259" key="5">
    <source>
        <dbReference type="PROSITE" id="PS50977"/>
    </source>
</evidence>
<evidence type="ECO:0000313" key="6">
    <source>
        <dbReference type="EMBL" id="GEQ97398.1"/>
    </source>
</evidence>
<evidence type="ECO:0000256" key="1">
    <source>
        <dbReference type="ARBA" id="ARBA00023015"/>
    </source>
</evidence>
<dbReference type="SUPFAM" id="SSF46689">
    <property type="entry name" value="Homeodomain-like"/>
    <property type="match status" value="1"/>
</dbReference>
<dbReference type="AlphaFoldDB" id="A0A5A7MR13"/>
<keyword evidence="3" id="KW-0804">Transcription</keyword>
<dbReference type="Pfam" id="PF00440">
    <property type="entry name" value="TetR_N"/>
    <property type="match status" value="1"/>
</dbReference>
<protein>
    <submittedName>
        <fullName evidence="6">TetR family transcriptional regulator</fullName>
    </submittedName>
</protein>
<accession>A0A5A7MR13</accession>
<comment type="caution">
    <text evidence="6">The sequence shown here is derived from an EMBL/GenBank/DDBJ whole genome shotgun (WGS) entry which is preliminary data.</text>
</comment>
<evidence type="ECO:0000256" key="3">
    <source>
        <dbReference type="ARBA" id="ARBA00023163"/>
    </source>
</evidence>
<feature type="DNA-binding region" description="H-T-H motif" evidence="4">
    <location>
        <begin position="29"/>
        <end position="48"/>
    </location>
</feature>
<dbReference type="Gene3D" id="1.10.10.60">
    <property type="entry name" value="Homeodomain-like"/>
    <property type="match status" value="1"/>
</dbReference>
<dbReference type="PANTHER" id="PTHR47506">
    <property type="entry name" value="TRANSCRIPTIONAL REGULATORY PROTEIN"/>
    <property type="match status" value="1"/>
</dbReference>
<name>A0A5A7MR13_9PROT</name>
<dbReference type="InterPro" id="IPR036271">
    <property type="entry name" value="Tet_transcr_reg_TetR-rel_C_sf"/>
</dbReference>
<dbReference type="Proteomes" id="UP000322084">
    <property type="component" value="Unassembled WGS sequence"/>
</dbReference>
<gene>
    <name evidence="6" type="ORF">JCM17844_10350</name>
</gene>
<evidence type="ECO:0000256" key="4">
    <source>
        <dbReference type="PROSITE-ProRule" id="PRU00335"/>
    </source>
</evidence>
<dbReference type="PANTHER" id="PTHR47506:SF10">
    <property type="entry name" value="TRANSCRIPTIONAL REGULATORY PROTEIN"/>
    <property type="match status" value="1"/>
</dbReference>
<feature type="domain" description="HTH tetR-type" evidence="5">
    <location>
        <begin position="6"/>
        <end position="66"/>
    </location>
</feature>
<reference evidence="6 7" key="1">
    <citation type="submission" date="2019-09" db="EMBL/GenBank/DDBJ databases">
        <title>NBRP : Genome information of microbial organism related human and environment.</title>
        <authorList>
            <person name="Hattori M."/>
            <person name="Oshima K."/>
            <person name="Inaba H."/>
            <person name="Suda W."/>
            <person name="Sakamoto M."/>
            <person name="Iino T."/>
            <person name="Kitahara M."/>
            <person name="Oshida Y."/>
            <person name="Iida T."/>
            <person name="Kudo T."/>
            <person name="Itoh T."/>
            <person name="Ohkuma M."/>
        </authorList>
    </citation>
    <scope>NUCLEOTIDE SEQUENCE [LARGE SCALE GENOMIC DNA]</scope>
    <source>
        <strain evidence="6 7">Hi-2</strain>
    </source>
</reference>
<dbReference type="RefSeq" id="WP_149999880.1">
    <property type="nucleotide sequence ID" value="NZ_BKCL01000002.1"/>
</dbReference>
<keyword evidence="1" id="KW-0805">Transcription regulation</keyword>
<dbReference type="GO" id="GO:0003677">
    <property type="term" value="F:DNA binding"/>
    <property type="evidence" value="ECO:0007669"/>
    <property type="project" value="UniProtKB-UniRule"/>
</dbReference>
<proteinExistence type="predicted"/>
<sequence length="201" mass="22569">MKRARPYDREAALDAAVSLFWTKGYYATSLKDLEAALSMRPGSIYAAFKNKEALFCAALERYFQKNIAELHEKIPASPSPLQGLCDHLRWLGQNQGGDCNSRACMLIKTLLDTTASEARIAEQARCYLDRIQAEIATIFDRAKACGELSPEMETGRLARRYQSDITALRIEAHRGTDRKGLADLAEDLAQGWEQLRDQSHN</sequence>
<dbReference type="EMBL" id="BKCL01000002">
    <property type="protein sequence ID" value="GEQ97398.1"/>
    <property type="molecule type" value="Genomic_DNA"/>
</dbReference>
<evidence type="ECO:0000256" key="2">
    <source>
        <dbReference type="ARBA" id="ARBA00023125"/>
    </source>
</evidence>
<keyword evidence="2 4" id="KW-0238">DNA-binding</keyword>
<dbReference type="PROSITE" id="PS50977">
    <property type="entry name" value="HTH_TETR_2"/>
    <property type="match status" value="1"/>
</dbReference>